<feature type="chain" id="PRO_5040321081" description="Rhamnogalacturonase A/B/Epimerase-like pectate lyase domain-containing protein" evidence="1">
    <location>
        <begin position="24"/>
        <end position="810"/>
    </location>
</feature>
<dbReference type="GeneID" id="68289464"/>
<dbReference type="PANTHER" id="PTHR33928">
    <property type="entry name" value="POLYGALACTURONASE QRT3"/>
    <property type="match status" value="1"/>
</dbReference>
<feature type="domain" description="Rhamnogalacturonase A/B/Epimerase-like pectate lyase" evidence="2">
    <location>
        <begin position="103"/>
        <end position="322"/>
    </location>
</feature>
<dbReference type="Proteomes" id="UP000825890">
    <property type="component" value="Unassembled WGS sequence"/>
</dbReference>
<dbReference type="AlphaFoldDB" id="A0A9P3CIR6"/>
<keyword evidence="1" id="KW-0732">Signal</keyword>
<gene>
    <name evidence="3" type="ORF">CKM354_000388900</name>
</gene>
<feature type="signal peptide" evidence="1">
    <location>
        <begin position="1"/>
        <end position="23"/>
    </location>
</feature>
<evidence type="ECO:0000313" key="3">
    <source>
        <dbReference type="EMBL" id="GIZ40555.1"/>
    </source>
</evidence>
<dbReference type="InterPro" id="IPR012334">
    <property type="entry name" value="Pectin_lyas_fold"/>
</dbReference>
<keyword evidence="4" id="KW-1185">Reference proteome</keyword>
<dbReference type="Gene3D" id="2.160.20.10">
    <property type="entry name" value="Single-stranded right-handed beta-helix, Pectin lyase-like"/>
    <property type="match status" value="2"/>
</dbReference>
<dbReference type="InterPro" id="IPR011050">
    <property type="entry name" value="Pectin_lyase_fold/virulence"/>
</dbReference>
<comment type="caution">
    <text evidence="3">The sequence shown here is derived from an EMBL/GenBank/DDBJ whole genome shotgun (WGS) entry which is preliminary data.</text>
</comment>
<dbReference type="GO" id="GO:0004650">
    <property type="term" value="F:polygalacturonase activity"/>
    <property type="evidence" value="ECO:0007669"/>
    <property type="project" value="InterPro"/>
</dbReference>
<dbReference type="PANTHER" id="PTHR33928:SF2">
    <property type="entry name" value="PECTATE LYASE SUPERFAMILY PROTEIN DOMAIN-CONTAINING PROTEIN-RELATED"/>
    <property type="match status" value="1"/>
</dbReference>
<protein>
    <recommendedName>
        <fullName evidence="2">Rhamnogalacturonase A/B/Epimerase-like pectate lyase domain-containing protein</fullName>
    </recommendedName>
</protein>
<dbReference type="FunFam" id="2.160.20.10:FF:000049">
    <property type="entry name" value="Putative exo-beta-1,3-glucanase"/>
    <property type="match status" value="1"/>
</dbReference>
<dbReference type="Pfam" id="PF12708">
    <property type="entry name" value="Pect-lyase_RHGA_epim"/>
    <property type="match status" value="2"/>
</dbReference>
<reference evidence="3 4" key="1">
    <citation type="submission" date="2021-01" db="EMBL/GenBank/DDBJ databases">
        <title>Cercospora kikuchii MAFF 305040 whole genome shotgun sequence.</title>
        <authorList>
            <person name="Kashiwa T."/>
            <person name="Suzuki T."/>
        </authorList>
    </citation>
    <scope>NUCLEOTIDE SEQUENCE [LARGE SCALE GENOMIC DNA]</scope>
    <source>
        <strain evidence="3 4">MAFF 305040</strain>
    </source>
</reference>
<evidence type="ECO:0000313" key="4">
    <source>
        <dbReference type="Proteomes" id="UP000825890"/>
    </source>
</evidence>
<proteinExistence type="predicted"/>
<dbReference type="CDD" id="cd23668">
    <property type="entry name" value="GH55_beta13glucanase-like"/>
    <property type="match status" value="1"/>
</dbReference>
<dbReference type="EMBL" id="BOLY01000002">
    <property type="protein sequence ID" value="GIZ40555.1"/>
    <property type="molecule type" value="Genomic_DNA"/>
</dbReference>
<sequence>MFPLSFQSLVCIAFFLLQYSVSAQHQEHPSHTHLHAGVTQNGGKYDYTNGSHSPSSALEFVPGPGGCSASQSYLSGQYWLPNLPAKNDGRSPFLVNGENYRIFRNVKDYGAKGDGQTDDTDAFNRAISDQSRMGGGKGRAGSTGQPALIYIPSGTYIVSSTVQLWIGTQIIGDALEPPVIKASSIMRNGTQLISAFDFALQSTTNFYVGIRNIVLDSTDVAPNKTIFCLNWAVSQATNLLHVNFTMPRDSQHIGIHMDGGSSGGGSGLFMGDLTFSGGLIGLEYNNQQYALRNLRFDSVKTAIAVKHAFTVTMQDIYCSNVKICVDAGVNDVPGGSISLLDSVCDGCGVMVNASTSVMLENLETHNSGPIIRVDGREKLIRDLWGKSYVLGNADRTNGSMISATNGSLIRPIRRDSSLVDENGRYFTKTQPQYTNLPLSAFASVKDAGAVGDGVTDDTQAIQQALLLNADCNKVTFFPHGVYVVTGTLYVPPGSRLVGQVLSVITASGDRFANEDDPQPMLRVGQPGERGVAEFSDLLFSVADVLPGLIVVEVNMAGEHQGDVSFHNVHYRVGGARDSLLQTSCQEISKPCKAVFMVMHLRETSSTYIENSWLWTADHDLDDSYNQQIGTGRGLYSVSQGPTWLVGTGSEHHVFYAYQFENVKHVYAALMQVESPYWQPSPRAPAPWVPQTATWNDPDFSNCQQNVSQCYMQWALRILGDETEGLHLYGMGFWVFFNGPNYGACAGPNGSCQINIVELDDELQSDNDVALYNLNTKSVLNMISDSNGTVLATQDKNSGSWGGVIVAYRDF</sequence>
<dbReference type="RefSeq" id="XP_044655042.1">
    <property type="nucleotide sequence ID" value="XM_044799107.1"/>
</dbReference>
<feature type="domain" description="Rhamnogalacturonase A/B/Epimerase-like pectate lyase" evidence="2">
    <location>
        <begin position="441"/>
        <end position="504"/>
    </location>
</feature>
<evidence type="ECO:0000259" key="2">
    <source>
        <dbReference type="Pfam" id="PF12708"/>
    </source>
</evidence>
<dbReference type="OrthoDB" id="1046782at2759"/>
<evidence type="ECO:0000256" key="1">
    <source>
        <dbReference type="SAM" id="SignalP"/>
    </source>
</evidence>
<accession>A0A9P3CIR6</accession>
<dbReference type="InterPro" id="IPR039279">
    <property type="entry name" value="QRT3-like"/>
</dbReference>
<dbReference type="InterPro" id="IPR024535">
    <property type="entry name" value="RHGA/B-epi-like_pectate_lyase"/>
</dbReference>
<dbReference type="SUPFAM" id="SSF51126">
    <property type="entry name" value="Pectin lyase-like"/>
    <property type="match status" value="2"/>
</dbReference>
<name>A0A9P3CIR6_9PEZI</name>
<organism evidence="3 4">
    <name type="scientific">Cercospora kikuchii</name>
    <dbReference type="NCBI Taxonomy" id="84275"/>
    <lineage>
        <taxon>Eukaryota</taxon>
        <taxon>Fungi</taxon>
        <taxon>Dikarya</taxon>
        <taxon>Ascomycota</taxon>
        <taxon>Pezizomycotina</taxon>
        <taxon>Dothideomycetes</taxon>
        <taxon>Dothideomycetidae</taxon>
        <taxon>Mycosphaerellales</taxon>
        <taxon>Mycosphaerellaceae</taxon>
        <taxon>Cercospora</taxon>
    </lineage>
</organism>